<name>A0A832MJ68_UNCEI</name>
<evidence type="ECO:0000259" key="1">
    <source>
        <dbReference type="Pfam" id="PF12697"/>
    </source>
</evidence>
<keyword evidence="2" id="KW-0378">Hydrolase</keyword>
<organism evidence="2">
    <name type="scientific">Eiseniibacteriota bacterium</name>
    <dbReference type="NCBI Taxonomy" id="2212470"/>
    <lineage>
        <taxon>Bacteria</taxon>
        <taxon>Candidatus Eiseniibacteriota</taxon>
    </lineage>
</organism>
<comment type="caution">
    <text evidence="2">The sequence shown here is derived from an EMBL/GenBank/DDBJ whole genome shotgun (WGS) entry which is preliminary data.</text>
</comment>
<dbReference type="Gene3D" id="3.40.50.1820">
    <property type="entry name" value="alpha/beta hydrolase"/>
    <property type="match status" value="1"/>
</dbReference>
<dbReference type="PANTHER" id="PTHR43194:SF2">
    <property type="entry name" value="PEROXISOMAL MEMBRANE PROTEIN LPX1"/>
    <property type="match status" value="1"/>
</dbReference>
<dbReference type="PANTHER" id="PTHR43194">
    <property type="entry name" value="HYDROLASE ALPHA/BETA FOLD FAMILY"/>
    <property type="match status" value="1"/>
</dbReference>
<dbReference type="AlphaFoldDB" id="A0A832MJ68"/>
<feature type="domain" description="AB hydrolase-1" evidence="1">
    <location>
        <begin position="44"/>
        <end position="269"/>
    </location>
</feature>
<dbReference type="InterPro" id="IPR029058">
    <property type="entry name" value="AB_hydrolase_fold"/>
</dbReference>
<dbReference type="Pfam" id="PF12697">
    <property type="entry name" value="Abhydrolase_6"/>
    <property type="match status" value="1"/>
</dbReference>
<protein>
    <submittedName>
        <fullName evidence="2">Alpha/beta hydrolase</fullName>
    </submittedName>
</protein>
<dbReference type="GO" id="GO:0016787">
    <property type="term" value="F:hydrolase activity"/>
    <property type="evidence" value="ECO:0007669"/>
    <property type="project" value="UniProtKB-KW"/>
</dbReference>
<proteinExistence type="predicted"/>
<evidence type="ECO:0000313" key="2">
    <source>
        <dbReference type="EMBL" id="HGZ42605.1"/>
    </source>
</evidence>
<dbReference type="InterPro" id="IPR050228">
    <property type="entry name" value="Carboxylesterase_BioH"/>
</dbReference>
<sequence length="286" mass="30229">MTRRHYLLLAAGIAFVLAGTVAGAGLGPPRTLPAQWSFGRGPTVVLVHGLGSGTAHWLPVARRLAARHRVALVELPGHGLAPMPRPLTLDRAAAALDRALEQIGGEPVVLVGHSLGGLVAARAALARPQRVAGLVLVEAALSPQFSAAEAAALRRALDADPAGALRAAWVSFGRDSAQGERLWAETSRHDPRMLRAWIEVALREDLSEAAAGLRMPVLAAVSARTWPRGEAWGPTARALGLTNVATLTVERFDDCGHFVMLDRPDALADRIAAFVRAVRGEPVAHR</sequence>
<dbReference type="PRINTS" id="PR00111">
    <property type="entry name" value="ABHYDROLASE"/>
</dbReference>
<reference evidence="2" key="1">
    <citation type="journal article" date="2020" name="mSystems">
        <title>Genome- and Community-Level Interaction Insights into Carbon Utilization and Element Cycling Functions of Hydrothermarchaeota in Hydrothermal Sediment.</title>
        <authorList>
            <person name="Zhou Z."/>
            <person name="Liu Y."/>
            <person name="Xu W."/>
            <person name="Pan J."/>
            <person name="Luo Z.H."/>
            <person name="Li M."/>
        </authorList>
    </citation>
    <scope>NUCLEOTIDE SEQUENCE [LARGE SCALE GENOMIC DNA]</scope>
    <source>
        <strain evidence="2">SpSt-381</strain>
    </source>
</reference>
<gene>
    <name evidence="2" type="ORF">ENR23_04125</name>
</gene>
<dbReference type="EMBL" id="DSQF01000008">
    <property type="protein sequence ID" value="HGZ42605.1"/>
    <property type="molecule type" value="Genomic_DNA"/>
</dbReference>
<dbReference type="SUPFAM" id="SSF53474">
    <property type="entry name" value="alpha/beta-Hydrolases"/>
    <property type="match status" value="1"/>
</dbReference>
<accession>A0A832MJ68</accession>
<dbReference type="InterPro" id="IPR000073">
    <property type="entry name" value="AB_hydrolase_1"/>
</dbReference>